<reference evidence="1" key="1">
    <citation type="journal article" date="2023" name="Mol. Phylogenet. Evol.">
        <title>Genome-scale phylogeny and comparative genomics of the fungal order Sordariales.</title>
        <authorList>
            <person name="Hensen N."/>
            <person name="Bonometti L."/>
            <person name="Westerberg I."/>
            <person name="Brannstrom I.O."/>
            <person name="Guillou S."/>
            <person name="Cros-Aarteil S."/>
            <person name="Calhoun S."/>
            <person name="Haridas S."/>
            <person name="Kuo A."/>
            <person name="Mondo S."/>
            <person name="Pangilinan J."/>
            <person name="Riley R."/>
            <person name="LaButti K."/>
            <person name="Andreopoulos B."/>
            <person name="Lipzen A."/>
            <person name="Chen C."/>
            <person name="Yan M."/>
            <person name="Daum C."/>
            <person name="Ng V."/>
            <person name="Clum A."/>
            <person name="Steindorff A."/>
            <person name="Ohm R.A."/>
            <person name="Martin F."/>
            <person name="Silar P."/>
            <person name="Natvig D.O."/>
            <person name="Lalanne C."/>
            <person name="Gautier V."/>
            <person name="Ament-Velasquez S.L."/>
            <person name="Kruys A."/>
            <person name="Hutchinson M.I."/>
            <person name="Powell A.J."/>
            <person name="Barry K."/>
            <person name="Miller A.N."/>
            <person name="Grigoriev I.V."/>
            <person name="Debuchy R."/>
            <person name="Gladieux P."/>
            <person name="Hiltunen Thoren M."/>
            <person name="Johannesson H."/>
        </authorList>
    </citation>
    <scope>NUCLEOTIDE SEQUENCE</scope>
    <source>
        <strain evidence="1">CBS 757.83</strain>
    </source>
</reference>
<accession>A0AAN6Q518</accession>
<protein>
    <submittedName>
        <fullName evidence="1">Uncharacterized protein</fullName>
    </submittedName>
</protein>
<dbReference type="AlphaFoldDB" id="A0AAN6Q518"/>
<sequence length="209" mass="23456">MVLEPQRRQRREHLGLATRLLCPRRHAVCLPLPAWLLRRGRLPDSHTRASRLISVSSVKYGEEAAALRVEVGDRRGMEPTEIPPPRPQGTADMHLPDLCIYTLRKPSLLRGCSSHLWMPRCRQRPRFAAWWHRWSALAASAGRGRTSVTINPDSWRQRWFDSCFMPPLWTETGIAAGSSISRNSSPAAACPRRTALLAVVAAAAQMSPI</sequence>
<proteinExistence type="predicted"/>
<keyword evidence="2" id="KW-1185">Reference proteome</keyword>
<name>A0AAN6Q518_9PEZI</name>
<evidence type="ECO:0000313" key="2">
    <source>
        <dbReference type="Proteomes" id="UP001305647"/>
    </source>
</evidence>
<comment type="caution">
    <text evidence="1">The sequence shown here is derived from an EMBL/GenBank/DDBJ whole genome shotgun (WGS) entry which is preliminary data.</text>
</comment>
<evidence type="ECO:0000313" key="1">
    <source>
        <dbReference type="EMBL" id="KAK4102996.1"/>
    </source>
</evidence>
<gene>
    <name evidence="1" type="ORF">N658DRAFT_331373</name>
</gene>
<organism evidence="1 2">
    <name type="scientific">Parathielavia hyrcaniae</name>
    <dbReference type="NCBI Taxonomy" id="113614"/>
    <lineage>
        <taxon>Eukaryota</taxon>
        <taxon>Fungi</taxon>
        <taxon>Dikarya</taxon>
        <taxon>Ascomycota</taxon>
        <taxon>Pezizomycotina</taxon>
        <taxon>Sordariomycetes</taxon>
        <taxon>Sordariomycetidae</taxon>
        <taxon>Sordariales</taxon>
        <taxon>Chaetomiaceae</taxon>
        <taxon>Parathielavia</taxon>
    </lineage>
</organism>
<reference evidence="1" key="2">
    <citation type="submission" date="2023-05" db="EMBL/GenBank/DDBJ databases">
        <authorList>
            <consortium name="Lawrence Berkeley National Laboratory"/>
            <person name="Steindorff A."/>
            <person name="Hensen N."/>
            <person name="Bonometti L."/>
            <person name="Westerberg I."/>
            <person name="Brannstrom I.O."/>
            <person name="Guillou S."/>
            <person name="Cros-Aarteil S."/>
            <person name="Calhoun S."/>
            <person name="Haridas S."/>
            <person name="Kuo A."/>
            <person name="Mondo S."/>
            <person name="Pangilinan J."/>
            <person name="Riley R."/>
            <person name="Labutti K."/>
            <person name="Andreopoulos B."/>
            <person name="Lipzen A."/>
            <person name="Chen C."/>
            <person name="Yanf M."/>
            <person name="Daum C."/>
            <person name="Ng V."/>
            <person name="Clum A."/>
            <person name="Ohm R."/>
            <person name="Martin F."/>
            <person name="Silar P."/>
            <person name="Natvig D."/>
            <person name="Lalanne C."/>
            <person name="Gautier V."/>
            <person name="Ament-Velasquez S.L."/>
            <person name="Kruys A."/>
            <person name="Hutchinson M.I."/>
            <person name="Powell A.J."/>
            <person name="Barry K."/>
            <person name="Miller A.N."/>
            <person name="Grigoriev I.V."/>
            <person name="Debuchy R."/>
            <person name="Gladieux P."/>
            <person name="Thoren M.H."/>
            <person name="Johannesson H."/>
        </authorList>
    </citation>
    <scope>NUCLEOTIDE SEQUENCE</scope>
    <source>
        <strain evidence="1">CBS 757.83</strain>
    </source>
</reference>
<dbReference type="Proteomes" id="UP001305647">
    <property type="component" value="Unassembled WGS sequence"/>
</dbReference>
<dbReference type="EMBL" id="MU863630">
    <property type="protein sequence ID" value="KAK4102996.1"/>
    <property type="molecule type" value="Genomic_DNA"/>
</dbReference>